<evidence type="ECO:0000313" key="3">
    <source>
        <dbReference type="Proteomes" id="UP000237881"/>
    </source>
</evidence>
<organism evidence="2 3">
    <name type="scientific">Rathayibacter rathayi</name>
    <name type="common">Corynebacterium rathayi</name>
    <dbReference type="NCBI Taxonomy" id="33887"/>
    <lineage>
        <taxon>Bacteria</taxon>
        <taxon>Bacillati</taxon>
        <taxon>Actinomycetota</taxon>
        <taxon>Actinomycetes</taxon>
        <taxon>Micrococcales</taxon>
        <taxon>Microbacteriaceae</taxon>
        <taxon>Rathayibacter</taxon>
    </lineage>
</organism>
<dbReference type="InterPro" id="IPR019887">
    <property type="entry name" value="Tscrpt_reg_AsnC/Lrp_C"/>
</dbReference>
<dbReference type="Proteomes" id="UP000237881">
    <property type="component" value="Unassembled WGS sequence"/>
</dbReference>
<dbReference type="InterPro" id="IPR011008">
    <property type="entry name" value="Dimeric_a/b-barrel"/>
</dbReference>
<sequence>MHVVVRDNQDLYSFVVDKLTQRREVADVRTSVVYEHLRERVVLPLGRATE</sequence>
<dbReference type="RefSeq" id="WP_104326541.1">
    <property type="nucleotide sequence ID" value="NZ_PSUL01000004.1"/>
</dbReference>
<name>A0ABD6WBF6_RATRA</name>
<dbReference type="Pfam" id="PF01037">
    <property type="entry name" value="AsnC_trans_reg"/>
    <property type="match status" value="1"/>
</dbReference>
<dbReference type="AlphaFoldDB" id="A0ABD6WBF6"/>
<dbReference type="Gene3D" id="3.30.70.920">
    <property type="match status" value="1"/>
</dbReference>
<accession>A0ABD6WBF6</accession>
<evidence type="ECO:0000259" key="1">
    <source>
        <dbReference type="Pfam" id="PF01037"/>
    </source>
</evidence>
<feature type="domain" description="Transcription regulator AsnC/Lrp ligand binding" evidence="1">
    <location>
        <begin position="1"/>
        <end position="35"/>
    </location>
</feature>
<dbReference type="EMBL" id="PSUL01000004">
    <property type="protein sequence ID" value="PPF15611.1"/>
    <property type="molecule type" value="Genomic_DNA"/>
</dbReference>
<evidence type="ECO:0000313" key="2">
    <source>
        <dbReference type="EMBL" id="PPF15611.1"/>
    </source>
</evidence>
<gene>
    <name evidence="2" type="ORF">C5C04_02845</name>
</gene>
<dbReference type="SUPFAM" id="SSF54909">
    <property type="entry name" value="Dimeric alpha+beta barrel"/>
    <property type="match status" value="1"/>
</dbReference>
<protein>
    <recommendedName>
        <fullName evidence="1">Transcription regulator AsnC/Lrp ligand binding domain-containing protein</fullName>
    </recommendedName>
</protein>
<comment type="caution">
    <text evidence="2">The sequence shown here is derived from an EMBL/GenBank/DDBJ whole genome shotgun (WGS) entry which is preliminary data.</text>
</comment>
<proteinExistence type="predicted"/>
<reference evidence="2 3" key="1">
    <citation type="submission" date="2018-02" db="EMBL/GenBank/DDBJ databases">
        <title>Bacteriophage NCPPB3778 and a type I-E CRISPR drive the evolution of the US Biological Select Agent, Rathayibacter toxicus.</title>
        <authorList>
            <person name="Davis E.W.II."/>
            <person name="Tabima J.F."/>
            <person name="Weisberg A.J."/>
            <person name="Lopes L.D."/>
            <person name="Wiseman M.S."/>
            <person name="Wiseman M.S."/>
            <person name="Pupko T."/>
            <person name="Belcher M.S."/>
            <person name="Sechler A.J."/>
            <person name="Tancos M.A."/>
            <person name="Schroeder B.K."/>
            <person name="Murray T.D."/>
            <person name="Luster D.G."/>
            <person name="Schneider W.L."/>
            <person name="Rogers E."/>
            <person name="Andreote F.D."/>
            <person name="Grunwald N.J."/>
            <person name="Putnam M.L."/>
            <person name="Chang J.H."/>
        </authorList>
    </citation>
    <scope>NUCLEOTIDE SEQUENCE [LARGE SCALE GENOMIC DNA]</scope>
    <source>
        <strain evidence="2 3">AY1I9</strain>
    </source>
</reference>